<evidence type="ECO:0000256" key="1">
    <source>
        <dbReference type="ARBA" id="ARBA00004651"/>
    </source>
</evidence>
<feature type="transmembrane region" description="Helical" evidence="9">
    <location>
        <begin position="226"/>
        <end position="245"/>
    </location>
</feature>
<dbReference type="CDD" id="cd06582">
    <property type="entry name" value="TM_PBP1_LivH_like"/>
    <property type="match status" value="1"/>
</dbReference>
<feature type="transmembrane region" description="Helical" evidence="9">
    <location>
        <begin position="6"/>
        <end position="27"/>
    </location>
</feature>
<gene>
    <name evidence="10" type="ORF">UFOPK1395_00107</name>
</gene>
<reference evidence="10" key="1">
    <citation type="submission" date="2020-05" db="EMBL/GenBank/DDBJ databases">
        <authorList>
            <person name="Chiriac C."/>
            <person name="Salcher M."/>
            <person name="Ghai R."/>
            <person name="Kavagutti S V."/>
        </authorList>
    </citation>
    <scope>NUCLEOTIDE SEQUENCE</scope>
</reference>
<feature type="transmembrane region" description="Helical" evidence="9">
    <location>
        <begin position="60"/>
        <end position="83"/>
    </location>
</feature>
<keyword evidence="2" id="KW-0813">Transport</keyword>
<feature type="transmembrane region" description="Helical" evidence="9">
    <location>
        <begin position="275"/>
        <end position="294"/>
    </location>
</feature>
<dbReference type="Pfam" id="PF02653">
    <property type="entry name" value="BPD_transp_2"/>
    <property type="match status" value="1"/>
</dbReference>
<dbReference type="AlphaFoldDB" id="A0A6J6ASZ4"/>
<evidence type="ECO:0000256" key="7">
    <source>
        <dbReference type="ARBA" id="ARBA00023136"/>
    </source>
</evidence>
<dbReference type="GO" id="GO:0022857">
    <property type="term" value="F:transmembrane transporter activity"/>
    <property type="evidence" value="ECO:0007669"/>
    <property type="project" value="InterPro"/>
</dbReference>
<keyword evidence="7 9" id="KW-0472">Membrane</keyword>
<dbReference type="InterPro" id="IPR052157">
    <property type="entry name" value="BCAA_transport_permease"/>
</dbReference>
<keyword evidence="6 9" id="KW-1133">Transmembrane helix</keyword>
<keyword evidence="3" id="KW-1003">Cell membrane</keyword>
<evidence type="ECO:0000256" key="4">
    <source>
        <dbReference type="ARBA" id="ARBA00022692"/>
    </source>
</evidence>
<evidence type="ECO:0000256" key="5">
    <source>
        <dbReference type="ARBA" id="ARBA00022970"/>
    </source>
</evidence>
<evidence type="ECO:0000256" key="3">
    <source>
        <dbReference type="ARBA" id="ARBA00022475"/>
    </source>
</evidence>
<dbReference type="EMBL" id="CAEZSB010000005">
    <property type="protein sequence ID" value="CAB4529771.1"/>
    <property type="molecule type" value="Genomic_DNA"/>
</dbReference>
<accession>A0A6J6ASZ4</accession>
<evidence type="ECO:0000256" key="2">
    <source>
        <dbReference type="ARBA" id="ARBA00022448"/>
    </source>
</evidence>
<comment type="subcellular location">
    <subcellularLocation>
        <location evidence="1">Cell membrane</location>
        <topology evidence="1">Multi-pass membrane protein</topology>
    </subcellularLocation>
</comment>
<feature type="transmembrane region" description="Helical" evidence="9">
    <location>
        <begin position="95"/>
        <end position="119"/>
    </location>
</feature>
<feature type="transmembrane region" description="Helical" evidence="9">
    <location>
        <begin position="149"/>
        <end position="166"/>
    </location>
</feature>
<dbReference type="GO" id="GO:0006865">
    <property type="term" value="P:amino acid transport"/>
    <property type="evidence" value="ECO:0007669"/>
    <property type="project" value="UniProtKB-KW"/>
</dbReference>
<name>A0A6J6ASZ4_9ZZZZ</name>
<dbReference type="PANTHER" id="PTHR11795:SF451">
    <property type="entry name" value="ABC TRANSPORTER PERMEASE PROTEIN"/>
    <property type="match status" value="1"/>
</dbReference>
<evidence type="ECO:0000256" key="6">
    <source>
        <dbReference type="ARBA" id="ARBA00022989"/>
    </source>
</evidence>
<evidence type="ECO:0000256" key="9">
    <source>
        <dbReference type="SAM" id="Phobius"/>
    </source>
</evidence>
<feature type="transmembrane region" description="Helical" evidence="9">
    <location>
        <begin position="252"/>
        <end position="269"/>
    </location>
</feature>
<proteinExistence type="inferred from homology"/>
<protein>
    <submittedName>
        <fullName evidence="10">Unannotated protein</fullName>
    </submittedName>
</protein>
<keyword evidence="4 9" id="KW-0812">Transmembrane</keyword>
<feature type="transmembrane region" description="Helical" evidence="9">
    <location>
        <begin position="194"/>
        <end position="214"/>
    </location>
</feature>
<organism evidence="10">
    <name type="scientific">freshwater metagenome</name>
    <dbReference type="NCBI Taxonomy" id="449393"/>
    <lineage>
        <taxon>unclassified sequences</taxon>
        <taxon>metagenomes</taxon>
        <taxon>ecological metagenomes</taxon>
    </lineage>
</organism>
<evidence type="ECO:0000256" key="8">
    <source>
        <dbReference type="ARBA" id="ARBA00037998"/>
    </source>
</evidence>
<dbReference type="GO" id="GO:0005886">
    <property type="term" value="C:plasma membrane"/>
    <property type="evidence" value="ECO:0007669"/>
    <property type="project" value="UniProtKB-SubCell"/>
</dbReference>
<sequence length="302" mass="31754">MFQILNTFLIGITSGSIYALMAISMVLVWRSTRVVNFAQAGMALLSTYFGYEVVNRFDSYWLALPVAMISGAVVAAFIELVFMRVLLKHSNSGPIASIAPIIATLGLLGLIKAFIGFFWGNQDVNIESPLSTVGFSIGTQTLSLSPMKLLILIAVSMLLLVLTFVFQKTNIGLALRASAYAPEISRLAGIKVDLVRTFGWALAGAAGGAAGMLQTANGNGALSPDSLEFSLLLAFGFIAAVIGGLDSLLGAVFGALLLGLVLAFVLTYVGGSLVFITAFVLLLVVLIVRPAGLISQKAGRRA</sequence>
<dbReference type="PANTHER" id="PTHR11795">
    <property type="entry name" value="BRANCHED-CHAIN AMINO ACID TRANSPORT SYSTEM PERMEASE PROTEIN LIVH"/>
    <property type="match status" value="1"/>
</dbReference>
<evidence type="ECO:0000313" key="10">
    <source>
        <dbReference type="EMBL" id="CAB4529771.1"/>
    </source>
</evidence>
<keyword evidence="5" id="KW-0029">Amino-acid transport</keyword>
<comment type="similarity">
    <text evidence="8">Belongs to the binding-protein-dependent transport system permease family. LivHM subfamily.</text>
</comment>
<dbReference type="InterPro" id="IPR001851">
    <property type="entry name" value="ABC_transp_permease"/>
</dbReference>